<dbReference type="Pfam" id="PF03732">
    <property type="entry name" value="Retrotrans_gag"/>
    <property type="match status" value="1"/>
</dbReference>
<dbReference type="Pfam" id="PF08284">
    <property type="entry name" value="RVP_2"/>
    <property type="match status" value="1"/>
</dbReference>
<keyword evidence="5" id="KW-0255">Endonuclease</keyword>
<dbReference type="CDD" id="cd09274">
    <property type="entry name" value="RNase_HI_RT_Ty3"/>
    <property type="match status" value="1"/>
</dbReference>
<dbReference type="InterPro" id="IPR050951">
    <property type="entry name" value="Retrovirus_Pol_polyprotein"/>
</dbReference>
<sequence>METMGTIDVPTRLSLLVTLRSLMGRVRVRYAASCFVNKALTWWNTQVQARGRKASIGMSWNDFKALLVEEFCPRNEMEKLENEFWNHTMVGANHVAYTDRFHELAKLVPHLVTPESSRIKRYINGLDPQIYGMLRATQPNTIQSAILTTRILIDKVVRCGTLTKGNDKRKEMDKSSKQGSIGKDNKKSKTGSGFVATVPPRNKNDPKVVTGTFSLNNQFTTVLSNSGADFSFISTKFAPLLNVEPCTINPSYVIEIANGKSVEIDKVIRDCKLELGNSLFTIDLLPLGHGSFDVIMGMDWLSKNEAIIMCHEKVVEIPIKEGGILRVHRERTLGATKSLMNAKMDEPRISDIPVVRDFTDVFSEDLLGLPPQRQVMFRIDLVPGATPIVKFPYQLAPLEMQELSRKLQEFQDKGFIRLSHSPLTNAPAVFMDLMNRVCKPYLDKFVIVFIDDILIYSKTKEDHEEVHFLGHVVNQSGIHVDPSKIEAVKNWKAPTMPSEVRSFLGLAGYYRRFIVNFSKIAKPLTSLTQKNQKYEWGKKEEEAFQTLKNNLCDAPILSLSDGVENFVVYCDASNQGLGCMLMQRGKVIAYALRQLKIHEKNYTTHDLELGAVVFALKTWRHYLYGTKSVIYTDHKSLHYIFDQKELNMHQRRWIELFSDYECEIRYHPGKANVVADVLSRKERVKLRRVRAMAMTIQSGVKEMILAAQSEAFKQENVLSERLHGLDKQMERKEDRSLYFMDRIWVPLVGDVRMVILNEAHKSKYYVHPGAIRCTMTFVICIGGLGMKRDIAIYVSKYLTYVKVKTEHQRPSSLLQQPEIPEWKWDKITMDLITKLPRSRSGHDAIWVIVDRLTKSTHFLAIREDFNMEKLATLYIDEIVARHGVPVLIISNRDGRFTSHFWKTVQKALGTMVDLSTTYHPQTDGQTEFSYNKSYHSSIRCAPVEDLYGRKFRLPVLWAEIGEGSLIGPELVLQTTDKVVLIKEKLKMARDRQKSYADKRRKPLEFEVGDRVLLKVSPWKGIVCFGKKGKLVPRYVGPFEILERIGLVAYRLRLPEDLSSVHETFHVSNLKKCLADASLHVSLDEIKVDKTLCFVEEPVKIMER</sequence>
<keyword evidence="7 10" id="KW-0695">RNA-directed DNA polymerase</keyword>
<comment type="caution">
    <text evidence="10">The sequence shown here is derived from an EMBL/GenBank/DDBJ whole genome shotgun (WGS) entry which is preliminary data.</text>
</comment>
<feature type="compositionally biased region" description="Basic and acidic residues" evidence="8">
    <location>
        <begin position="166"/>
        <end position="176"/>
    </location>
</feature>
<keyword evidence="4" id="KW-0540">Nuclease</keyword>
<evidence type="ECO:0000256" key="8">
    <source>
        <dbReference type="SAM" id="MobiDB-lite"/>
    </source>
</evidence>
<keyword evidence="2" id="KW-0808">Transferase</keyword>
<dbReference type="PROSITE" id="PS50994">
    <property type="entry name" value="INTEGRASE"/>
    <property type="match status" value="1"/>
</dbReference>
<dbReference type="InterPro" id="IPR036397">
    <property type="entry name" value="RNaseH_sf"/>
</dbReference>
<dbReference type="EC" id="2.7.7.49" evidence="1"/>
<dbReference type="SUPFAM" id="SSF50630">
    <property type="entry name" value="Acid proteases"/>
    <property type="match status" value="1"/>
</dbReference>
<evidence type="ECO:0000256" key="5">
    <source>
        <dbReference type="ARBA" id="ARBA00022759"/>
    </source>
</evidence>
<dbReference type="InterPro" id="IPR043502">
    <property type="entry name" value="DNA/RNA_pol_sf"/>
</dbReference>
<evidence type="ECO:0000256" key="4">
    <source>
        <dbReference type="ARBA" id="ARBA00022722"/>
    </source>
</evidence>
<evidence type="ECO:0000256" key="1">
    <source>
        <dbReference type="ARBA" id="ARBA00012493"/>
    </source>
</evidence>
<dbReference type="InterPro" id="IPR001584">
    <property type="entry name" value="Integrase_cat-core"/>
</dbReference>
<dbReference type="InterPro" id="IPR012337">
    <property type="entry name" value="RNaseH-like_sf"/>
</dbReference>
<gene>
    <name evidence="10" type="ORF">Tco_0773291</name>
</gene>
<evidence type="ECO:0000259" key="9">
    <source>
        <dbReference type="PROSITE" id="PS50994"/>
    </source>
</evidence>
<evidence type="ECO:0000256" key="6">
    <source>
        <dbReference type="ARBA" id="ARBA00022801"/>
    </source>
</evidence>
<dbReference type="Gene3D" id="2.40.70.10">
    <property type="entry name" value="Acid Proteases"/>
    <property type="match status" value="1"/>
</dbReference>
<accession>A0ABQ4ZNT2</accession>
<dbReference type="InterPro" id="IPR056924">
    <property type="entry name" value="SH3_Tf2-1"/>
</dbReference>
<evidence type="ECO:0000256" key="3">
    <source>
        <dbReference type="ARBA" id="ARBA00022695"/>
    </source>
</evidence>
<keyword evidence="6" id="KW-0378">Hydrolase</keyword>
<dbReference type="Gene3D" id="3.30.420.10">
    <property type="entry name" value="Ribonuclease H-like superfamily/Ribonuclease H"/>
    <property type="match status" value="1"/>
</dbReference>
<evidence type="ECO:0000256" key="2">
    <source>
        <dbReference type="ARBA" id="ARBA00022679"/>
    </source>
</evidence>
<dbReference type="InterPro" id="IPR041373">
    <property type="entry name" value="RT_RNaseH"/>
</dbReference>
<proteinExistence type="predicted"/>
<evidence type="ECO:0000256" key="7">
    <source>
        <dbReference type="ARBA" id="ARBA00022918"/>
    </source>
</evidence>
<dbReference type="CDD" id="cd00303">
    <property type="entry name" value="retropepsin_like"/>
    <property type="match status" value="1"/>
</dbReference>
<dbReference type="InterPro" id="IPR000477">
    <property type="entry name" value="RT_dom"/>
</dbReference>
<dbReference type="Pfam" id="PF00078">
    <property type="entry name" value="RVT_1"/>
    <property type="match status" value="1"/>
</dbReference>
<organism evidence="10 11">
    <name type="scientific">Tanacetum coccineum</name>
    <dbReference type="NCBI Taxonomy" id="301880"/>
    <lineage>
        <taxon>Eukaryota</taxon>
        <taxon>Viridiplantae</taxon>
        <taxon>Streptophyta</taxon>
        <taxon>Embryophyta</taxon>
        <taxon>Tracheophyta</taxon>
        <taxon>Spermatophyta</taxon>
        <taxon>Magnoliopsida</taxon>
        <taxon>eudicotyledons</taxon>
        <taxon>Gunneridae</taxon>
        <taxon>Pentapetalae</taxon>
        <taxon>asterids</taxon>
        <taxon>campanulids</taxon>
        <taxon>Asterales</taxon>
        <taxon>Asteraceae</taxon>
        <taxon>Asteroideae</taxon>
        <taxon>Anthemideae</taxon>
        <taxon>Anthemidinae</taxon>
        <taxon>Tanacetum</taxon>
    </lineage>
</organism>
<keyword evidence="3" id="KW-0548">Nucleotidyltransferase</keyword>
<dbReference type="InterPro" id="IPR005162">
    <property type="entry name" value="Retrotrans_gag_dom"/>
</dbReference>
<feature type="region of interest" description="Disordered" evidence="8">
    <location>
        <begin position="166"/>
        <end position="201"/>
    </location>
</feature>
<dbReference type="SUPFAM" id="SSF53098">
    <property type="entry name" value="Ribonuclease H-like"/>
    <property type="match status" value="1"/>
</dbReference>
<dbReference type="Pfam" id="PF24626">
    <property type="entry name" value="SH3_Tf2-1"/>
    <property type="match status" value="1"/>
</dbReference>
<dbReference type="Gene3D" id="3.30.70.270">
    <property type="match status" value="2"/>
</dbReference>
<reference evidence="10" key="2">
    <citation type="submission" date="2022-01" db="EMBL/GenBank/DDBJ databases">
        <authorList>
            <person name="Yamashiro T."/>
            <person name="Shiraishi A."/>
            <person name="Satake H."/>
            <person name="Nakayama K."/>
        </authorList>
    </citation>
    <scope>NUCLEOTIDE SEQUENCE</scope>
</reference>
<dbReference type="InterPro" id="IPR043128">
    <property type="entry name" value="Rev_trsase/Diguanyl_cyclase"/>
</dbReference>
<dbReference type="InterPro" id="IPR021109">
    <property type="entry name" value="Peptidase_aspartic_dom_sf"/>
</dbReference>
<dbReference type="EMBL" id="BQNB010011444">
    <property type="protein sequence ID" value="GJS90655.1"/>
    <property type="molecule type" value="Genomic_DNA"/>
</dbReference>
<keyword evidence="11" id="KW-1185">Reference proteome</keyword>
<dbReference type="PANTHER" id="PTHR37984">
    <property type="entry name" value="PROTEIN CBG26694"/>
    <property type="match status" value="1"/>
</dbReference>
<evidence type="ECO:0000313" key="10">
    <source>
        <dbReference type="EMBL" id="GJS90655.1"/>
    </source>
</evidence>
<dbReference type="Pfam" id="PF17917">
    <property type="entry name" value="RT_RNaseH"/>
    <property type="match status" value="1"/>
</dbReference>
<name>A0ABQ4ZNT2_9ASTR</name>
<dbReference type="SUPFAM" id="SSF56672">
    <property type="entry name" value="DNA/RNA polymerases"/>
    <property type="match status" value="1"/>
</dbReference>
<dbReference type="Proteomes" id="UP001151760">
    <property type="component" value="Unassembled WGS sequence"/>
</dbReference>
<reference evidence="10" key="1">
    <citation type="journal article" date="2022" name="Int. J. Mol. Sci.">
        <title>Draft Genome of Tanacetum Coccineum: Genomic Comparison of Closely Related Tanacetum-Family Plants.</title>
        <authorList>
            <person name="Yamashiro T."/>
            <person name="Shiraishi A."/>
            <person name="Nakayama K."/>
            <person name="Satake H."/>
        </authorList>
    </citation>
    <scope>NUCLEOTIDE SEQUENCE</scope>
</reference>
<dbReference type="GO" id="GO:0003964">
    <property type="term" value="F:RNA-directed DNA polymerase activity"/>
    <property type="evidence" value="ECO:0007669"/>
    <property type="project" value="UniProtKB-KW"/>
</dbReference>
<dbReference type="PANTHER" id="PTHR37984:SF5">
    <property type="entry name" value="PROTEIN NYNRIN-LIKE"/>
    <property type="match status" value="1"/>
</dbReference>
<feature type="domain" description="Integrase catalytic" evidence="9">
    <location>
        <begin position="813"/>
        <end position="927"/>
    </location>
</feature>
<evidence type="ECO:0000313" key="11">
    <source>
        <dbReference type="Proteomes" id="UP001151760"/>
    </source>
</evidence>
<protein>
    <recommendedName>
        <fullName evidence="1">RNA-directed DNA polymerase</fullName>
        <ecNumber evidence="1">2.7.7.49</ecNumber>
    </recommendedName>
</protein>